<dbReference type="Gene3D" id="3.40.640.10">
    <property type="entry name" value="Type I PLP-dependent aspartate aminotransferase-like (Major domain)"/>
    <property type="match status" value="1"/>
</dbReference>
<evidence type="ECO:0000259" key="8">
    <source>
        <dbReference type="Pfam" id="PF00266"/>
    </source>
</evidence>
<dbReference type="InterPro" id="IPR020578">
    <property type="entry name" value="Aminotrans_V_PyrdxlP_BS"/>
</dbReference>
<feature type="domain" description="Aminotransferase class V" evidence="8">
    <location>
        <begin position="2"/>
        <end position="362"/>
    </location>
</feature>
<dbReference type="SUPFAM" id="SSF53383">
    <property type="entry name" value="PLP-dependent transferases"/>
    <property type="match status" value="1"/>
</dbReference>
<dbReference type="PANTHER" id="PTHR11601">
    <property type="entry name" value="CYSTEINE DESULFURYLASE FAMILY MEMBER"/>
    <property type="match status" value="1"/>
</dbReference>
<evidence type="ECO:0000256" key="7">
    <source>
        <dbReference type="RuleBase" id="RU004504"/>
    </source>
</evidence>
<reference evidence="10 11" key="1">
    <citation type="journal article" date="2019" name="Int. J. Syst. Evol. Microbiol.">
        <title>Faecalibacillus intestinalis gen. nov., sp. nov. and Faecalibacillus faecis sp. nov., isolated from human faeces.</title>
        <authorList>
            <person name="Seo B."/>
            <person name="Jeon K."/>
            <person name="Baek I."/>
            <person name="Lee Y.M."/>
            <person name="Baek K."/>
            <person name="Ko G."/>
        </authorList>
    </citation>
    <scope>NUCLEOTIDE SEQUENCE [LARGE SCALE GENOMIC DNA]</scope>
    <source>
        <strain evidence="10 11">SNUG30099</strain>
    </source>
</reference>
<dbReference type="InterPro" id="IPR000192">
    <property type="entry name" value="Aminotrans_V_dom"/>
</dbReference>
<dbReference type="GO" id="GO:0051536">
    <property type="term" value="F:iron-sulfur cluster binding"/>
    <property type="evidence" value="ECO:0007669"/>
    <property type="project" value="UniProtKB-KW"/>
</dbReference>
<dbReference type="Gene3D" id="3.90.1150.10">
    <property type="entry name" value="Aspartate Aminotransferase, domain 1"/>
    <property type="match status" value="1"/>
</dbReference>
<gene>
    <name evidence="10" type="ORF">C7U54_04745</name>
    <name evidence="9" type="ORF">NE542_01060</name>
</gene>
<sequence length="377" mass="42423">MVYLDYAATTPYNKDVLKTYTQLLEKYFYNADSIYSQGIEVNRLLEKSRGLLAKMLDVDEEEMIFTSCGSEANNMAIKGIAFQYQNRGKHIITTSIEHSSVYETCKELEEVFGFEVTYLPVDHTGHIHIDDLKKSIRNDTILVSVMCINNEVGSIQPIEEIKNVLKDHPLVKFHVDMVQALGKIKIDLKGIDCASFSAHKINGLKGSGLLFKRKSTTLVPLINGGQQEFGLRGGTSNACTYIVLAKTLRLALENFDQKEKYVSKLNKYLIKELQTIPDVIINTGGKVSSHIVNFSCIGYKPEVILHALEEKDILISTRSACSSKTSDVSRVMQQLHLPDEVAKSALRVSISDLTKEEEIDKFIYCLKEVLDSIKKQR</sequence>
<comment type="similarity">
    <text evidence="2">Belongs to the class-V pyridoxal-phosphate-dependent aminotransferase family. NifS/IscS subfamily.</text>
</comment>
<dbReference type="AlphaFoldDB" id="A0A2T3G567"/>
<dbReference type="PROSITE" id="PS00595">
    <property type="entry name" value="AA_TRANSFER_CLASS_5"/>
    <property type="match status" value="1"/>
</dbReference>
<organism evidence="10 11">
    <name type="scientific">Faecalibacillus intestinalis</name>
    <dbReference type="NCBI Taxonomy" id="1982626"/>
    <lineage>
        <taxon>Bacteria</taxon>
        <taxon>Bacillati</taxon>
        <taxon>Bacillota</taxon>
        <taxon>Erysipelotrichia</taxon>
        <taxon>Erysipelotrichales</taxon>
        <taxon>Coprobacillaceae</taxon>
        <taxon>Faecalibacillus</taxon>
    </lineage>
</organism>
<protein>
    <submittedName>
        <fullName evidence="10">Cysteine desulfurase</fullName>
    </submittedName>
</protein>
<dbReference type="RefSeq" id="WP_022001494.1">
    <property type="nucleotide sequence ID" value="NZ_DAWBZG010000166.1"/>
</dbReference>
<keyword evidence="5" id="KW-0408">Iron</keyword>
<dbReference type="PIRSF" id="PIRSF005572">
    <property type="entry name" value="NifS"/>
    <property type="match status" value="1"/>
</dbReference>
<keyword evidence="6" id="KW-0411">Iron-sulfur</keyword>
<accession>A0A2T3G567</accession>
<evidence type="ECO:0000256" key="4">
    <source>
        <dbReference type="ARBA" id="ARBA00022898"/>
    </source>
</evidence>
<dbReference type="Proteomes" id="UP000240974">
    <property type="component" value="Unassembled WGS sequence"/>
</dbReference>
<dbReference type="EMBL" id="PYLQ01000004">
    <property type="protein sequence ID" value="PST42581.1"/>
    <property type="molecule type" value="Genomic_DNA"/>
</dbReference>
<keyword evidence="4" id="KW-0663">Pyridoxal phosphate</keyword>
<evidence type="ECO:0000256" key="3">
    <source>
        <dbReference type="ARBA" id="ARBA00022723"/>
    </source>
</evidence>
<keyword evidence="3" id="KW-0479">Metal-binding</keyword>
<dbReference type="GO" id="GO:0046872">
    <property type="term" value="F:metal ion binding"/>
    <property type="evidence" value="ECO:0007669"/>
    <property type="project" value="UniProtKB-KW"/>
</dbReference>
<dbReference type="Pfam" id="PF00266">
    <property type="entry name" value="Aminotran_5"/>
    <property type="match status" value="1"/>
</dbReference>
<evidence type="ECO:0000313" key="11">
    <source>
        <dbReference type="Proteomes" id="UP000240974"/>
    </source>
</evidence>
<comment type="caution">
    <text evidence="10">The sequence shown here is derived from an EMBL/GenBank/DDBJ whole genome shotgun (WGS) entry which is preliminary data.</text>
</comment>
<comment type="cofactor">
    <cofactor evidence="1 7">
        <name>pyridoxal 5'-phosphate</name>
        <dbReference type="ChEBI" id="CHEBI:597326"/>
    </cofactor>
</comment>
<evidence type="ECO:0000256" key="5">
    <source>
        <dbReference type="ARBA" id="ARBA00023004"/>
    </source>
</evidence>
<evidence type="ECO:0000256" key="6">
    <source>
        <dbReference type="ARBA" id="ARBA00023014"/>
    </source>
</evidence>
<dbReference type="PANTHER" id="PTHR11601:SF50">
    <property type="entry name" value="CYSTEINE DESULFURASE ISCS 2-RELATED"/>
    <property type="match status" value="1"/>
</dbReference>
<dbReference type="InterPro" id="IPR015424">
    <property type="entry name" value="PyrdxlP-dep_Trfase"/>
</dbReference>
<evidence type="ECO:0000313" key="10">
    <source>
        <dbReference type="EMBL" id="PST42581.1"/>
    </source>
</evidence>
<dbReference type="InterPro" id="IPR015422">
    <property type="entry name" value="PyrdxlP-dep_Trfase_small"/>
</dbReference>
<dbReference type="Proteomes" id="UP001204814">
    <property type="component" value="Unassembled WGS sequence"/>
</dbReference>
<evidence type="ECO:0000256" key="1">
    <source>
        <dbReference type="ARBA" id="ARBA00001933"/>
    </source>
</evidence>
<dbReference type="InterPro" id="IPR016454">
    <property type="entry name" value="Cysteine_dSase"/>
</dbReference>
<dbReference type="EMBL" id="JANGBO010000001">
    <property type="protein sequence ID" value="MCQ5060432.1"/>
    <property type="molecule type" value="Genomic_DNA"/>
</dbReference>
<reference evidence="9" key="2">
    <citation type="submission" date="2022-06" db="EMBL/GenBank/DDBJ databases">
        <title>Isolation of gut microbiota from human fecal samples.</title>
        <authorList>
            <person name="Pamer E.G."/>
            <person name="Barat B."/>
            <person name="Waligurski E."/>
            <person name="Medina S."/>
            <person name="Paddock L."/>
            <person name="Mostad J."/>
        </authorList>
    </citation>
    <scope>NUCLEOTIDE SEQUENCE</scope>
    <source>
        <strain evidence="9">DFI.6.24</strain>
    </source>
</reference>
<dbReference type="InterPro" id="IPR015421">
    <property type="entry name" value="PyrdxlP-dep_Trfase_major"/>
</dbReference>
<dbReference type="Gene3D" id="1.10.260.50">
    <property type="match status" value="1"/>
</dbReference>
<proteinExistence type="inferred from homology"/>
<name>A0A2T3G567_9FIRM</name>
<keyword evidence="11" id="KW-1185">Reference proteome</keyword>
<dbReference type="GO" id="GO:0003824">
    <property type="term" value="F:catalytic activity"/>
    <property type="evidence" value="ECO:0007669"/>
    <property type="project" value="UniProtKB-ARBA"/>
</dbReference>
<evidence type="ECO:0000256" key="2">
    <source>
        <dbReference type="ARBA" id="ARBA00006490"/>
    </source>
</evidence>
<evidence type="ECO:0000313" key="9">
    <source>
        <dbReference type="EMBL" id="MCQ5060432.1"/>
    </source>
</evidence>